<feature type="transmembrane region" description="Helical" evidence="2">
    <location>
        <begin position="15"/>
        <end position="35"/>
    </location>
</feature>
<protein>
    <submittedName>
        <fullName evidence="4">Uncharacterized protein LOC115877371</fullName>
    </submittedName>
</protein>
<dbReference type="Proteomes" id="UP000504635">
    <property type="component" value="Unplaced"/>
</dbReference>
<evidence type="ECO:0000313" key="4">
    <source>
        <dbReference type="RefSeq" id="XP_030749377.1"/>
    </source>
</evidence>
<dbReference type="AlphaFoldDB" id="A0A6J2XDQ6"/>
<dbReference type="OrthoDB" id="8251545at2759"/>
<feature type="region of interest" description="Disordered" evidence="1">
    <location>
        <begin position="58"/>
        <end position="130"/>
    </location>
</feature>
<dbReference type="GeneID" id="115877371"/>
<feature type="compositionally biased region" description="Basic and acidic residues" evidence="1">
    <location>
        <begin position="82"/>
        <end position="98"/>
    </location>
</feature>
<gene>
    <name evidence="4" type="primary">LOC115877371</name>
</gene>
<evidence type="ECO:0000256" key="1">
    <source>
        <dbReference type="SAM" id="MobiDB-lite"/>
    </source>
</evidence>
<dbReference type="RefSeq" id="XP_030749377.1">
    <property type="nucleotide sequence ID" value="XM_030893517.1"/>
</dbReference>
<accession>A0A6J2XDQ6</accession>
<keyword evidence="2" id="KW-0472">Membrane</keyword>
<dbReference type="Pfam" id="PF16009">
    <property type="entry name" value="DUF4779"/>
    <property type="match status" value="1"/>
</dbReference>
<evidence type="ECO:0000256" key="2">
    <source>
        <dbReference type="SAM" id="Phobius"/>
    </source>
</evidence>
<dbReference type="InterPro" id="IPR031959">
    <property type="entry name" value="DUF4779"/>
</dbReference>
<dbReference type="KEGG" id="soy:115877371"/>
<sequence>MTVCDYLLYLKGCKLLARTMLKLLCSIFIICLYIGTCHSNPGIFDLVADESKEYVQGGGKSYDNVHQSQQGEAGKKAYVSKHQKEQGLQGHHDNERHQQKYAQEGGSKKSQSHDDGYYAGGHKGSHGEKGYSYVDKGSYAKGHSTKGHHDVHKLDEFQKKKTFFDEDHDEADQEKHGGYEVGKDFKNGQFKYGGHAKKVYFEGEFGASGKAEKGDHDFEEAGHKRASGKDAYFKDAEEFVKKGNSELFKNFGFNVKKQE</sequence>
<keyword evidence="2" id="KW-0812">Transmembrane</keyword>
<organism evidence="3 4">
    <name type="scientific">Sitophilus oryzae</name>
    <name type="common">Rice weevil</name>
    <name type="synonym">Curculio oryzae</name>
    <dbReference type="NCBI Taxonomy" id="7048"/>
    <lineage>
        <taxon>Eukaryota</taxon>
        <taxon>Metazoa</taxon>
        <taxon>Ecdysozoa</taxon>
        <taxon>Arthropoda</taxon>
        <taxon>Hexapoda</taxon>
        <taxon>Insecta</taxon>
        <taxon>Pterygota</taxon>
        <taxon>Neoptera</taxon>
        <taxon>Endopterygota</taxon>
        <taxon>Coleoptera</taxon>
        <taxon>Polyphaga</taxon>
        <taxon>Cucujiformia</taxon>
        <taxon>Curculionidae</taxon>
        <taxon>Dryophthorinae</taxon>
        <taxon>Sitophilus</taxon>
    </lineage>
</organism>
<evidence type="ECO:0000313" key="3">
    <source>
        <dbReference type="Proteomes" id="UP000504635"/>
    </source>
</evidence>
<dbReference type="InParanoid" id="A0A6J2XDQ6"/>
<name>A0A6J2XDQ6_SITOR</name>
<keyword evidence="3" id="KW-1185">Reference proteome</keyword>
<reference evidence="4" key="1">
    <citation type="submission" date="2025-08" db="UniProtKB">
        <authorList>
            <consortium name="RefSeq"/>
        </authorList>
    </citation>
    <scope>IDENTIFICATION</scope>
    <source>
        <tissue evidence="4">Gonads</tissue>
    </source>
</reference>
<proteinExistence type="predicted"/>
<keyword evidence="2" id="KW-1133">Transmembrane helix</keyword>